<sequence>VWLPRLTALPSTSLVMPLHPSLVLVLDSVSPF</sequence>
<organism evidence="1 2">
    <name type="scientific">Phytophthora nicotianae P10297</name>
    <dbReference type="NCBI Taxonomy" id="1317064"/>
    <lineage>
        <taxon>Eukaryota</taxon>
        <taxon>Sar</taxon>
        <taxon>Stramenopiles</taxon>
        <taxon>Oomycota</taxon>
        <taxon>Peronosporomycetes</taxon>
        <taxon>Peronosporales</taxon>
        <taxon>Peronosporaceae</taxon>
        <taxon>Phytophthora</taxon>
    </lineage>
</organism>
<proteinExistence type="predicted"/>
<evidence type="ECO:0000313" key="2">
    <source>
        <dbReference type="Proteomes" id="UP000018948"/>
    </source>
</evidence>
<reference evidence="1 2" key="1">
    <citation type="submission" date="2013-11" db="EMBL/GenBank/DDBJ databases">
        <title>The Genome Sequence of Phytophthora parasitica P10297.</title>
        <authorList>
            <consortium name="The Broad Institute Genomics Platform"/>
            <person name="Russ C."/>
            <person name="Tyler B."/>
            <person name="Panabieres F."/>
            <person name="Shan W."/>
            <person name="Tripathy S."/>
            <person name="Grunwald N."/>
            <person name="Machado M."/>
            <person name="Johnson C.S."/>
            <person name="Walker B."/>
            <person name="Young S.K."/>
            <person name="Zeng Q."/>
            <person name="Gargeya S."/>
            <person name="Fitzgerald M."/>
            <person name="Haas B."/>
            <person name="Abouelleil A."/>
            <person name="Allen A.W."/>
            <person name="Alvarado L."/>
            <person name="Arachchi H.M."/>
            <person name="Berlin A.M."/>
            <person name="Chapman S.B."/>
            <person name="Gainer-Dewar J."/>
            <person name="Goldberg J."/>
            <person name="Griggs A."/>
            <person name="Gujja S."/>
            <person name="Hansen M."/>
            <person name="Howarth C."/>
            <person name="Imamovic A."/>
            <person name="Ireland A."/>
            <person name="Larimer J."/>
            <person name="McCowan C."/>
            <person name="Murphy C."/>
            <person name="Pearson M."/>
            <person name="Poon T.W."/>
            <person name="Priest M."/>
            <person name="Roberts A."/>
            <person name="Saif S."/>
            <person name="Shea T."/>
            <person name="Sisk P."/>
            <person name="Sykes S."/>
            <person name="Wortman J."/>
            <person name="Nusbaum C."/>
            <person name="Birren B."/>
        </authorList>
    </citation>
    <scope>NUCLEOTIDE SEQUENCE [LARGE SCALE GENOMIC DNA]</scope>
    <source>
        <strain evidence="1 2">P10297</strain>
    </source>
</reference>
<protein>
    <submittedName>
        <fullName evidence="1">Uncharacterized protein</fullName>
    </submittedName>
</protein>
<name>W2YIM6_PHYNI</name>
<gene>
    <name evidence="1" type="ORF">F442_17563</name>
</gene>
<dbReference type="AlphaFoldDB" id="W2YIM6"/>
<evidence type="ECO:0000313" key="1">
    <source>
        <dbReference type="EMBL" id="ETP34044.1"/>
    </source>
</evidence>
<feature type="non-terminal residue" evidence="1">
    <location>
        <position position="1"/>
    </location>
</feature>
<comment type="caution">
    <text evidence="1">The sequence shown here is derived from an EMBL/GenBank/DDBJ whole genome shotgun (WGS) entry which is preliminary data.</text>
</comment>
<accession>W2YIM6</accession>
<dbReference type="Proteomes" id="UP000018948">
    <property type="component" value="Unassembled WGS sequence"/>
</dbReference>
<dbReference type="EMBL" id="ANIY01003677">
    <property type="protein sequence ID" value="ETP34044.1"/>
    <property type="molecule type" value="Genomic_DNA"/>
</dbReference>